<keyword evidence="2" id="KW-1185">Reference proteome</keyword>
<evidence type="ECO:0000313" key="2">
    <source>
        <dbReference type="Proteomes" id="UP000078336"/>
    </source>
</evidence>
<proteinExistence type="predicted"/>
<evidence type="ECO:0000313" key="1">
    <source>
        <dbReference type="EMBL" id="OAO79414.1"/>
    </source>
</evidence>
<sequence>MLNPFLDYTKKSMKYETKNAACKTNSFFSSLTFAHRFLVRHAFCRFPGKFTEKKAMLEHIAPIVPYVF</sequence>
<name>A0A178TEA8_9BACL</name>
<dbReference type="AlphaFoldDB" id="A0A178TEA8"/>
<organism evidence="1 2">
    <name type="scientific">Anoxybacillus flavithermus</name>
    <dbReference type="NCBI Taxonomy" id="33934"/>
    <lineage>
        <taxon>Bacteria</taxon>
        <taxon>Bacillati</taxon>
        <taxon>Bacillota</taxon>
        <taxon>Bacilli</taxon>
        <taxon>Bacillales</taxon>
        <taxon>Anoxybacillaceae</taxon>
        <taxon>Anoxybacillus</taxon>
    </lineage>
</organism>
<gene>
    <name evidence="1" type="ORF">TAF16_1474</name>
</gene>
<accession>A0A178TEA8</accession>
<dbReference type="Proteomes" id="UP000078336">
    <property type="component" value="Unassembled WGS sequence"/>
</dbReference>
<protein>
    <submittedName>
        <fullName evidence="1">Uncharacterized protein</fullName>
    </submittedName>
</protein>
<dbReference type="EMBL" id="LUCQ01000089">
    <property type="protein sequence ID" value="OAO79414.1"/>
    <property type="molecule type" value="Genomic_DNA"/>
</dbReference>
<reference evidence="1 2" key="1">
    <citation type="submission" date="2016-03" db="EMBL/GenBank/DDBJ databases">
        <title>Spore heat resistance.</title>
        <authorList>
            <person name="Boekhorst J."/>
            <person name="Berendsen E.M."/>
            <person name="Wells-Bennik M.H."/>
            <person name="Kuipers O.P."/>
        </authorList>
    </citation>
    <scope>NUCLEOTIDE SEQUENCE [LARGE SCALE GENOMIC DNA]</scope>
    <source>
        <strain evidence="1 2">AF16</strain>
    </source>
</reference>
<comment type="caution">
    <text evidence="1">The sequence shown here is derived from an EMBL/GenBank/DDBJ whole genome shotgun (WGS) entry which is preliminary data.</text>
</comment>